<dbReference type="Proteomes" id="UP000468388">
    <property type="component" value="Unassembled WGS sequence"/>
</dbReference>
<dbReference type="AlphaFoldDB" id="A0A6N8J8M9"/>
<keyword evidence="2" id="KW-1185">Reference proteome</keyword>
<accession>A0A6N8J8M9</accession>
<dbReference type="RefSeq" id="WP_157300226.1">
    <property type="nucleotide sequence ID" value="NZ_BAAAZB010000025.1"/>
</dbReference>
<organism evidence="1 2">
    <name type="scientific">Chitinophaga oryziterrae</name>
    <dbReference type="NCBI Taxonomy" id="1031224"/>
    <lineage>
        <taxon>Bacteria</taxon>
        <taxon>Pseudomonadati</taxon>
        <taxon>Bacteroidota</taxon>
        <taxon>Chitinophagia</taxon>
        <taxon>Chitinophagales</taxon>
        <taxon>Chitinophagaceae</taxon>
        <taxon>Chitinophaga</taxon>
    </lineage>
</organism>
<comment type="caution">
    <text evidence="1">The sequence shown here is derived from an EMBL/GenBank/DDBJ whole genome shotgun (WGS) entry which is preliminary data.</text>
</comment>
<reference evidence="1 2" key="1">
    <citation type="submission" date="2019-12" db="EMBL/GenBank/DDBJ databases">
        <title>The draft genomic sequence of strain Chitinophaga oryziterrae JCM 16595.</title>
        <authorList>
            <person name="Zhang X."/>
        </authorList>
    </citation>
    <scope>NUCLEOTIDE SEQUENCE [LARGE SCALE GENOMIC DNA]</scope>
    <source>
        <strain evidence="1 2">JCM 16595</strain>
    </source>
</reference>
<protein>
    <submittedName>
        <fullName evidence="1">Uncharacterized protein</fullName>
    </submittedName>
</protein>
<sequence>MIKLKFGNLEIEIYDDPTFSLLSTDNSRNYFRHYLGSGALDFPVSQHGIRISNNDIEINNCIIIGSGGATGINKNSALLDTDKVLICCCNTVFCLSVPDLELLWQTQADIATCFGIHKLDNDYLVHGELEVSRIDSFGKIKWQFSGMDIWVSLENQDSFTITSDSIQIFDFCNNKYRIDFNGKLLTPIQ</sequence>
<proteinExistence type="predicted"/>
<name>A0A6N8J8M9_9BACT</name>
<evidence type="ECO:0000313" key="2">
    <source>
        <dbReference type="Proteomes" id="UP000468388"/>
    </source>
</evidence>
<dbReference type="EMBL" id="WRXO01000003">
    <property type="protein sequence ID" value="MVT41587.1"/>
    <property type="molecule type" value="Genomic_DNA"/>
</dbReference>
<evidence type="ECO:0000313" key="1">
    <source>
        <dbReference type="EMBL" id="MVT41587.1"/>
    </source>
</evidence>
<dbReference type="OrthoDB" id="334526at2"/>
<gene>
    <name evidence="1" type="ORF">GO495_13425</name>
</gene>